<reference evidence="4" key="1">
    <citation type="submission" date="2021-01" db="EMBL/GenBank/DDBJ databases">
        <authorList>
            <person name="Corre E."/>
            <person name="Pelletier E."/>
            <person name="Niang G."/>
            <person name="Scheremetjew M."/>
            <person name="Finn R."/>
            <person name="Kale V."/>
            <person name="Holt S."/>
            <person name="Cochrane G."/>
            <person name="Meng A."/>
            <person name="Brown T."/>
            <person name="Cohen L."/>
        </authorList>
    </citation>
    <scope>NUCLEOTIDE SEQUENCE</scope>
    <source>
        <strain evidence="4">CCMP2078</strain>
    </source>
</reference>
<dbReference type="PANTHER" id="PTHR13720">
    <property type="entry name" value="WD-40 REPEAT PROTEIN"/>
    <property type="match status" value="1"/>
</dbReference>
<dbReference type="SUPFAM" id="SSF50998">
    <property type="entry name" value="Quinoprotein alcohol dehydrogenase-like"/>
    <property type="match status" value="1"/>
</dbReference>
<evidence type="ECO:0000256" key="1">
    <source>
        <dbReference type="ARBA" id="ARBA00022574"/>
    </source>
</evidence>
<protein>
    <recommendedName>
        <fullName evidence="5">Anaphase-promoting complex subunit 4 WD40 domain-containing protein</fullName>
    </recommendedName>
</protein>
<gene>
    <name evidence="4" type="ORF">PPYR1160_LOCUS13261</name>
</gene>
<evidence type="ECO:0008006" key="5">
    <source>
        <dbReference type="Google" id="ProtNLM"/>
    </source>
</evidence>
<organism evidence="4">
    <name type="scientific">Pinguiococcus pyrenoidosus</name>
    <dbReference type="NCBI Taxonomy" id="172671"/>
    <lineage>
        <taxon>Eukaryota</taxon>
        <taxon>Sar</taxon>
        <taxon>Stramenopiles</taxon>
        <taxon>Ochrophyta</taxon>
        <taxon>Pinguiophyceae</taxon>
        <taxon>Pinguiochrysidales</taxon>
        <taxon>Pinguiochrysidaceae</taxon>
        <taxon>Pinguiococcus</taxon>
    </lineage>
</organism>
<dbReference type="SMART" id="SM00320">
    <property type="entry name" value="WD40"/>
    <property type="match status" value="4"/>
</dbReference>
<dbReference type="InterPro" id="IPR011047">
    <property type="entry name" value="Quinoprotein_ADH-like_sf"/>
</dbReference>
<dbReference type="InterPro" id="IPR001680">
    <property type="entry name" value="WD40_rpt"/>
</dbReference>
<evidence type="ECO:0000313" key="4">
    <source>
        <dbReference type="EMBL" id="CAD8263759.1"/>
    </source>
</evidence>
<dbReference type="EMBL" id="HBEA01017461">
    <property type="protein sequence ID" value="CAD8263759.1"/>
    <property type="molecule type" value="Transcribed_RNA"/>
</dbReference>
<dbReference type="InterPro" id="IPR050630">
    <property type="entry name" value="WD_repeat_EMAP"/>
</dbReference>
<dbReference type="PANTHER" id="PTHR13720:SF33">
    <property type="entry name" value="HELP DOMAIN-CONTAINING PROTEIN"/>
    <property type="match status" value="1"/>
</dbReference>
<keyword evidence="2" id="KW-0677">Repeat</keyword>
<dbReference type="Gene3D" id="2.130.10.10">
    <property type="entry name" value="YVTN repeat-like/Quinoprotein amine dehydrogenase"/>
    <property type="match status" value="2"/>
</dbReference>
<name>A0A7R9UG09_9STRA</name>
<dbReference type="AlphaFoldDB" id="A0A7R9UG09"/>
<evidence type="ECO:0000256" key="2">
    <source>
        <dbReference type="ARBA" id="ARBA00022737"/>
    </source>
</evidence>
<feature type="signal peptide" evidence="3">
    <location>
        <begin position="1"/>
        <end position="15"/>
    </location>
</feature>
<dbReference type="InterPro" id="IPR015943">
    <property type="entry name" value="WD40/YVTN_repeat-like_dom_sf"/>
</dbReference>
<keyword evidence="3" id="KW-0732">Signal</keyword>
<feature type="chain" id="PRO_5031052860" description="Anaphase-promoting complex subunit 4 WD40 domain-containing protein" evidence="3">
    <location>
        <begin position="16"/>
        <end position="488"/>
    </location>
</feature>
<keyword evidence="1" id="KW-0853">WD repeat</keyword>
<accession>A0A7R9UG09</accession>
<evidence type="ECO:0000256" key="3">
    <source>
        <dbReference type="SAM" id="SignalP"/>
    </source>
</evidence>
<proteinExistence type="predicted"/>
<sequence>MRPFLLVLPLLSVSGLRMRRREIVRMDASMVTSFQAGQRVRVRPSFRKLCPDPEPEGVIVDTWVKCEVDPHCCCAELAFDAPIGIRFESGRVVHFAEEEIQLVRQVRRDAHAGPVLAIAPYGATEDGEELLVSAGGYGQSSTMMSWEMSTLERRRKLWTATDTSHLAAGTASPAPASTLFSLDFFPEAQGGVLAWGGSDGWCFFARRDSRGNLQGKVDGPPDAIHRHSGWVRDVRFAPDGQRAYAIGCESLAVHRLDGLAGEVDYIVGGRADGGMLDSGRSPDDPDEWRRHDILCTSITSCERQEVEEGAQGREEQQVDLTGVDLIGAGLVDGSVRCHLFAPDSSAAKLIMNHGWKAHSERVVGLAWFGDVESAEKRGGKKLVSLSKEGSLKVWEVAIHGTEERLFAERLHAEASLGVECRALATSPASIFVGCADGTVRGFDPSTLEEVLIWKGDPGDAVTALSISPSAKLLIGTKSGTIAVVSGGA</sequence>